<dbReference type="PIRSF" id="PIRSF000101">
    <property type="entry name" value="D-lactate_dh"/>
    <property type="match status" value="1"/>
</dbReference>
<dbReference type="GO" id="GO:0048038">
    <property type="term" value="F:quinone binding"/>
    <property type="evidence" value="ECO:0007669"/>
    <property type="project" value="UniProtKB-KW"/>
</dbReference>
<evidence type="ECO:0000256" key="10">
    <source>
        <dbReference type="PIRNR" id="PIRNR000101"/>
    </source>
</evidence>
<comment type="cofactor">
    <cofactor evidence="1 9 10 11">
        <name>FAD</name>
        <dbReference type="ChEBI" id="CHEBI:57692"/>
    </cofactor>
</comment>
<dbReference type="InterPro" id="IPR016167">
    <property type="entry name" value="FAD-bd_PCMH_sub1"/>
</dbReference>
<dbReference type="Pfam" id="PF09330">
    <property type="entry name" value="Lact-deh-memb"/>
    <property type="match status" value="1"/>
</dbReference>
<dbReference type="InterPro" id="IPR016169">
    <property type="entry name" value="FAD-bd_PCMH_sub2"/>
</dbReference>
<name>A0A109XUX6_ALCXX</name>
<evidence type="ECO:0000256" key="8">
    <source>
        <dbReference type="ARBA" id="ARBA00023136"/>
    </source>
</evidence>
<keyword evidence="5 9" id="KW-0874">Quinone</keyword>
<feature type="binding site" evidence="9 11">
    <location>
        <position position="139"/>
    </location>
    <ligand>
        <name>FAD</name>
        <dbReference type="ChEBI" id="CHEBI:57692"/>
    </ligand>
</feature>
<dbReference type="SUPFAM" id="SSF56176">
    <property type="entry name" value="FAD-binding/transporter-associated domain-like"/>
    <property type="match status" value="1"/>
</dbReference>
<comment type="subcellular location">
    <subcellularLocation>
        <location evidence="9">Cell inner membrane</location>
        <topology evidence="9">Peripheral membrane protein</topology>
        <orientation evidence="9">Cytoplasmic side</orientation>
    </subcellularLocation>
</comment>
<dbReference type="InterPro" id="IPR016172">
    <property type="entry name" value="D-lactate_DH_C-sub1"/>
</dbReference>
<dbReference type="InterPro" id="IPR006094">
    <property type="entry name" value="Oxid_FAD_bind_N"/>
</dbReference>
<evidence type="ECO:0000256" key="4">
    <source>
        <dbReference type="ARBA" id="ARBA00022630"/>
    </source>
</evidence>
<reference evidence="14" key="1">
    <citation type="submission" date="2015-12" db="EMBL/GenBank/DDBJ databases">
        <title>FDA dAtabase for Regulatory Grade micrObial Sequences (FDA-ARGOS): Supporting development and validation of Infectious Disease Dx tests.</title>
        <authorList>
            <person name="Case J."/>
            <person name="Tallon L."/>
            <person name="Sadzewicz L."/>
            <person name="Sengamalay N."/>
            <person name="Ott S."/>
            <person name="Godinez A."/>
            <person name="Nagaraj S."/>
            <person name="Nadendla S."/>
            <person name="Sichtig H."/>
        </authorList>
    </citation>
    <scope>NUCLEOTIDE SEQUENCE [LARGE SCALE GENOMIC DNA]</scope>
    <source>
        <strain evidence="14">FDAARGOS_147</strain>
    </source>
</reference>
<dbReference type="AlphaFoldDB" id="A0A109XUX6"/>
<feature type="binding site" evidence="9 11">
    <location>
        <position position="156"/>
    </location>
    <ligand>
        <name>FAD</name>
        <dbReference type="ChEBI" id="CHEBI:57692"/>
    </ligand>
</feature>
<proteinExistence type="inferred from homology"/>
<dbReference type="GO" id="GO:0006089">
    <property type="term" value="P:lactate metabolic process"/>
    <property type="evidence" value="ECO:0007669"/>
    <property type="project" value="UniProtKB-UniRule"/>
</dbReference>
<keyword evidence="6 9" id="KW-0274">FAD</keyword>
<dbReference type="SUPFAM" id="SSF55103">
    <property type="entry name" value="FAD-linked oxidases, C-terminal domain"/>
    <property type="match status" value="1"/>
</dbReference>
<evidence type="ECO:0000256" key="11">
    <source>
        <dbReference type="PIRSR" id="PIRSR000101-1"/>
    </source>
</evidence>
<dbReference type="GO" id="GO:0004458">
    <property type="term" value="F:D-lactate dehydrogenase (cytochrome) activity"/>
    <property type="evidence" value="ECO:0007669"/>
    <property type="project" value="UniProtKB-UniRule"/>
</dbReference>
<dbReference type="GO" id="GO:0071949">
    <property type="term" value="F:FAD binding"/>
    <property type="evidence" value="ECO:0007669"/>
    <property type="project" value="InterPro"/>
</dbReference>
<dbReference type="RefSeq" id="WP_061070767.1">
    <property type="nucleotide sequence ID" value="NZ_CP014060.2"/>
</dbReference>
<organism evidence="13 14">
    <name type="scientific">Alcaligenes xylosoxydans xylosoxydans</name>
    <name type="common">Achromobacter xylosoxidans</name>
    <dbReference type="NCBI Taxonomy" id="85698"/>
    <lineage>
        <taxon>Bacteria</taxon>
        <taxon>Pseudomonadati</taxon>
        <taxon>Pseudomonadota</taxon>
        <taxon>Betaproteobacteria</taxon>
        <taxon>Burkholderiales</taxon>
        <taxon>Alcaligenaceae</taxon>
        <taxon>Achromobacter</taxon>
    </lineage>
</organism>
<dbReference type="Gene3D" id="3.30.1370.20">
    <property type="entry name" value="D-lactate dehydrogenase, cap domain, subdomain 2"/>
    <property type="match status" value="1"/>
</dbReference>
<dbReference type="NCBIfam" id="NF008387">
    <property type="entry name" value="PRK11183.1"/>
    <property type="match status" value="1"/>
</dbReference>
<dbReference type="Gene3D" id="3.30.43.10">
    <property type="entry name" value="Uridine Diphospho-n-acetylenolpyruvylglucosamine Reductase, domain 2"/>
    <property type="match status" value="2"/>
</dbReference>
<dbReference type="Gene3D" id="3.30.465.10">
    <property type="match status" value="1"/>
</dbReference>
<dbReference type="Proteomes" id="UP000060602">
    <property type="component" value="Chromosome"/>
</dbReference>
<feature type="domain" description="FAD-binding PCMH-type" evidence="12">
    <location>
        <begin position="38"/>
        <end position="209"/>
    </location>
</feature>
<evidence type="ECO:0000256" key="5">
    <source>
        <dbReference type="ARBA" id="ARBA00022719"/>
    </source>
</evidence>
<keyword evidence="4 9" id="KW-0285">Flavoprotein</keyword>
<evidence type="ECO:0000256" key="2">
    <source>
        <dbReference type="ARBA" id="ARBA00022475"/>
    </source>
</evidence>
<dbReference type="GO" id="GO:0102029">
    <property type="term" value="F:D-lactate dehydrogenase (quinone) activity"/>
    <property type="evidence" value="ECO:0007669"/>
    <property type="project" value="UniProtKB-EC"/>
</dbReference>
<dbReference type="GO" id="GO:0022904">
    <property type="term" value="P:respiratory electron transport chain"/>
    <property type="evidence" value="ECO:0007669"/>
    <property type="project" value="InterPro"/>
</dbReference>
<comment type="catalytic activity">
    <reaction evidence="9 10">
        <text>(R)-lactate + a quinone = a quinol + pyruvate</text>
        <dbReference type="Rhea" id="RHEA:51468"/>
        <dbReference type="ChEBI" id="CHEBI:15361"/>
        <dbReference type="ChEBI" id="CHEBI:16004"/>
        <dbReference type="ChEBI" id="CHEBI:24646"/>
        <dbReference type="ChEBI" id="CHEBI:132124"/>
        <dbReference type="EC" id="1.1.5.12"/>
    </reaction>
</comment>
<protein>
    <recommendedName>
        <fullName evidence="9">Quinone-dependent D-lactate dehydrogenase</fullName>
        <ecNumber evidence="9">1.1.5.12</ecNumber>
    </recommendedName>
    <alternativeName>
        <fullName evidence="9">D-lactate dehydrogenase</fullName>
        <shortName evidence="9">D-LDH</shortName>
    </alternativeName>
</protein>
<comment type="function">
    <text evidence="9 10">Catalyzes the oxidation of D-lactate to pyruvate.</text>
</comment>
<keyword evidence="7 9" id="KW-0560">Oxidoreductase</keyword>
<evidence type="ECO:0000259" key="12">
    <source>
        <dbReference type="PROSITE" id="PS51387"/>
    </source>
</evidence>
<dbReference type="EC" id="1.1.5.12" evidence="9"/>
<evidence type="ECO:0000256" key="7">
    <source>
        <dbReference type="ARBA" id="ARBA00023002"/>
    </source>
</evidence>
<evidence type="ECO:0000256" key="9">
    <source>
        <dbReference type="HAMAP-Rule" id="MF_02092"/>
    </source>
</evidence>
<feature type="binding site" evidence="9 11">
    <location>
        <begin position="72"/>
        <end position="76"/>
    </location>
    <ligand>
        <name>FAD</name>
        <dbReference type="ChEBI" id="CHEBI:57692"/>
    </ligand>
</feature>
<dbReference type="GO" id="GO:0031234">
    <property type="term" value="C:extrinsic component of cytoplasmic side of plasma membrane"/>
    <property type="evidence" value="ECO:0007669"/>
    <property type="project" value="UniProtKB-UniRule"/>
</dbReference>
<dbReference type="PANTHER" id="PTHR43716">
    <property type="entry name" value="D-2-HYDROXYGLUTARATE DEHYDROGENASE, MITOCHONDRIAL"/>
    <property type="match status" value="1"/>
</dbReference>
<feature type="binding site" evidence="9 11">
    <location>
        <begin position="80"/>
        <end position="81"/>
    </location>
    <ligand>
        <name>FAD</name>
        <dbReference type="ChEBI" id="CHEBI:57692"/>
    </ligand>
</feature>
<dbReference type="GO" id="GO:0055085">
    <property type="term" value="P:transmembrane transport"/>
    <property type="evidence" value="ECO:0007669"/>
    <property type="project" value="InterPro"/>
</dbReference>
<evidence type="ECO:0000256" key="1">
    <source>
        <dbReference type="ARBA" id="ARBA00001974"/>
    </source>
</evidence>
<dbReference type="InterPro" id="IPR016164">
    <property type="entry name" value="FAD-linked_Oxase-like_C"/>
</dbReference>
<dbReference type="InterPro" id="IPR051264">
    <property type="entry name" value="FAD-oxidored/transferase_4"/>
</dbReference>
<feature type="binding site" evidence="9 11">
    <location>
        <position position="257"/>
    </location>
    <ligand>
        <name>FAD</name>
        <dbReference type="ChEBI" id="CHEBI:57692"/>
    </ligand>
</feature>
<evidence type="ECO:0000256" key="3">
    <source>
        <dbReference type="ARBA" id="ARBA00022519"/>
    </source>
</evidence>
<feature type="binding site" evidence="9 11">
    <location>
        <position position="146"/>
    </location>
    <ligand>
        <name>FAD</name>
        <dbReference type="ChEBI" id="CHEBI:57692"/>
    </ligand>
</feature>
<dbReference type="InterPro" id="IPR016166">
    <property type="entry name" value="FAD-bd_PCMH"/>
</dbReference>
<dbReference type="HAMAP" id="MF_02092">
    <property type="entry name" value="DLDH_Dld"/>
    <property type="match status" value="1"/>
</dbReference>
<dbReference type="InterPro" id="IPR012256">
    <property type="entry name" value="D_lactate_DH"/>
</dbReference>
<dbReference type="InterPro" id="IPR015409">
    <property type="entry name" value="Lactate_DH_C"/>
</dbReference>
<evidence type="ECO:0000313" key="13">
    <source>
        <dbReference type="EMBL" id="AMG34657.1"/>
    </source>
</evidence>
<keyword evidence="3 9" id="KW-0997">Cell inner membrane</keyword>
<accession>A0A109XUX6</accession>
<sequence>MNPDNQRLLGELRGIVGTAHVFTDPQQTQRFRTGFRFGFGSAIAVVRPGSLLEQWRLVQACVAHDKIVIMQAANTGLTGGSTPDGNDYDREIVIISTLRMKKIQLIRDGQQVICFPGATLDQLEKALKPLGREPHSVIGSSCIGASVFGGICNNSGGSLVQRGPAFTEMAVFAQLGQDGKLSLVNHLGISLGESPEEILRRLDDGTYRPGDIHDGGRGSDQDYARHVRDVDADSPARFNADPKRLYEASGSAGKLILFAVRLDTFAAETQTDVFYIGTNDPAELTDIRRYLLTALPALPIAGEYMHRDAFDIADVYGKDTFLAIRKLGTARLPSFFALKARVDSFCARFSFLPRNMSDRLLQFFSARCGDHLPARLRDFRARYEHYLMIKVSRKLKEPLQAFLDSYFNKATGAYFLCSPEEGAAAFLLRFAAAGAAVRYRAMHPDAVEDIVALDIALKRNDRDWLEVLPEEMETAMVAKLYYGHFLCHVFHQDYIVRKGVDCLDLEHRMWKLLDARGAQYPAEHNVGHLYRASPGLRNFYRALDPCNQFNPGVGQLSKRKNWE</sequence>
<dbReference type="Pfam" id="PF01565">
    <property type="entry name" value="FAD_binding_4"/>
    <property type="match status" value="1"/>
</dbReference>
<evidence type="ECO:0000313" key="14">
    <source>
        <dbReference type="Proteomes" id="UP000060602"/>
    </source>
</evidence>
<dbReference type="Gene3D" id="3.30.70.610">
    <property type="entry name" value="D-lactate dehydrogenase, cap domain, subdomain 1"/>
    <property type="match status" value="2"/>
</dbReference>
<dbReference type="InterPro" id="IPR036318">
    <property type="entry name" value="FAD-bd_PCMH-like_sf"/>
</dbReference>
<keyword evidence="2 9" id="KW-1003">Cell membrane</keyword>
<keyword evidence="8 9" id="KW-0472">Membrane</keyword>
<dbReference type="EMBL" id="CP014060">
    <property type="protein sequence ID" value="AMG34657.1"/>
    <property type="molecule type" value="Genomic_DNA"/>
</dbReference>
<dbReference type="PROSITE" id="PS51387">
    <property type="entry name" value="FAD_PCMH"/>
    <property type="match status" value="1"/>
</dbReference>
<gene>
    <name evidence="9" type="primary">dld</name>
    <name evidence="13" type="ORF">AL504_00390</name>
</gene>
<dbReference type="InterPro" id="IPR016173">
    <property type="entry name" value="D-lactate_DH_C-sub2"/>
</dbReference>
<feature type="binding site" evidence="11">
    <location>
        <position position="252"/>
    </location>
    <ligand>
        <name>FAD</name>
        <dbReference type="ChEBI" id="CHEBI:57692"/>
    </ligand>
</feature>
<dbReference type="FunFam" id="3.30.43.10:FF:000005">
    <property type="entry name" value="Quinone-dependent D-lactate dehydrogenase"/>
    <property type="match status" value="1"/>
</dbReference>
<evidence type="ECO:0000256" key="6">
    <source>
        <dbReference type="ARBA" id="ARBA00022827"/>
    </source>
</evidence>
<dbReference type="PANTHER" id="PTHR43716:SF1">
    <property type="entry name" value="D-2-HYDROXYGLUTARATE DEHYDROGENASE, MITOCHONDRIAL"/>
    <property type="match status" value="1"/>
</dbReference>
<comment type="similarity">
    <text evidence="9">Belongs to the quinone-dependent D-lactate dehydrogenase family.</text>
</comment>